<comment type="caution">
    <text evidence="5">The sequence shown here is derived from an EMBL/GenBank/DDBJ whole genome shotgun (WGS) entry which is preliminary data.</text>
</comment>
<dbReference type="CDD" id="cd00555">
    <property type="entry name" value="Maf"/>
    <property type="match status" value="1"/>
</dbReference>
<dbReference type="PANTHER" id="PTHR43213:SF5">
    <property type="entry name" value="BIFUNCTIONAL DTTP_UTP PYROPHOSPHATASE_METHYLTRANSFERASE PROTEIN-RELATED"/>
    <property type="match status" value="1"/>
</dbReference>
<organism evidence="5 6">
    <name type="scientific">Mesonia algae</name>
    <dbReference type="NCBI Taxonomy" id="213248"/>
    <lineage>
        <taxon>Bacteria</taxon>
        <taxon>Pseudomonadati</taxon>
        <taxon>Bacteroidota</taxon>
        <taxon>Flavobacteriia</taxon>
        <taxon>Flavobacteriales</taxon>
        <taxon>Flavobacteriaceae</taxon>
        <taxon>Mesonia</taxon>
    </lineage>
</organism>
<dbReference type="Gene3D" id="3.90.950.10">
    <property type="match status" value="1"/>
</dbReference>
<comment type="cofactor">
    <cofactor evidence="1 4">
        <name>a divalent metal cation</name>
        <dbReference type="ChEBI" id="CHEBI:60240"/>
    </cofactor>
</comment>
<dbReference type="GO" id="GO:0009117">
    <property type="term" value="P:nucleotide metabolic process"/>
    <property type="evidence" value="ECO:0007669"/>
    <property type="project" value="UniProtKB-KW"/>
</dbReference>
<dbReference type="EMBL" id="QKYV01000002">
    <property type="protein sequence ID" value="PZW42368.1"/>
    <property type="molecule type" value="Genomic_DNA"/>
</dbReference>
<dbReference type="GO" id="GO:0036218">
    <property type="term" value="F:dTTP diphosphatase activity"/>
    <property type="evidence" value="ECO:0007669"/>
    <property type="project" value="RHEA"/>
</dbReference>
<dbReference type="RefSeq" id="WP_111540030.1">
    <property type="nucleotide sequence ID" value="NZ_QKYV01000002.1"/>
</dbReference>
<dbReference type="GO" id="GO:0005737">
    <property type="term" value="C:cytoplasm"/>
    <property type="evidence" value="ECO:0007669"/>
    <property type="project" value="UniProtKB-SubCell"/>
</dbReference>
<dbReference type="Proteomes" id="UP000249542">
    <property type="component" value="Unassembled WGS sequence"/>
</dbReference>
<evidence type="ECO:0000313" key="5">
    <source>
        <dbReference type="EMBL" id="PZW42368.1"/>
    </source>
</evidence>
<comment type="similarity">
    <text evidence="4">Belongs to the Maf family. YhdE subfamily.</text>
</comment>
<dbReference type="HAMAP" id="MF_00528">
    <property type="entry name" value="Maf"/>
    <property type="match status" value="1"/>
</dbReference>
<keyword evidence="3 4" id="KW-0546">Nucleotide metabolism</keyword>
<proteinExistence type="inferred from homology"/>
<dbReference type="EC" id="3.6.1.9" evidence="4"/>
<comment type="catalytic activity">
    <reaction evidence="4">
        <text>dTTP + H2O = dTMP + diphosphate + H(+)</text>
        <dbReference type="Rhea" id="RHEA:28534"/>
        <dbReference type="ChEBI" id="CHEBI:15377"/>
        <dbReference type="ChEBI" id="CHEBI:15378"/>
        <dbReference type="ChEBI" id="CHEBI:33019"/>
        <dbReference type="ChEBI" id="CHEBI:37568"/>
        <dbReference type="ChEBI" id="CHEBI:63528"/>
        <dbReference type="EC" id="3.6.1.9"/>
    </reaction>
</comment>
<dbReference type="PIRSF" id="PIRSF006305">
    <property type="entry name" value="Maf"/>
    <property type="match status" value="1"/>
</dbReference>
<feature type="active site" description="Proton acceptor" evidence="4">
    <location>
        <position position="81"/>
    </location>
</feature>
<comment type="subcellular location">
    <subcellularLocation>
        <location evidence="4">Cytoplasm</location>
    </subcellularLocation>
</comment>
<evidence type="ECO:0000256" key="3">
    <source>
        <dbReference type="ARBA" id="ARBA00023080"/>
    </source>
</evidence>
<reference evidence="5 6" key="1">
    <citation type="submission" date="2018-06" db="EMBL/GenBank/DDBJ databases">
        <title>Genomic Encyclopedia of Archaeal and Bacterial Type Strains, Phase II (KMG-II): from individual species to whole genera.</title>
        <authorList>
            <person name="Goeker M."/>
        </authorList>
    </citation>
    <scope>NUCLEOTIDE SEQUENCE [LARGE SCALE GENOMIC DNA]</scope>
    <source>
        <strain evidence="5 6">DSM 15361</strain>
    </source>
</reference>
<evidence type="ECO:0000256" key="2">
    <source>
        <dbReference type="ARBA" id="ARBA00022801"/>
    </source>
</evidence>
<comment type="catalytic activity">
    <reaction evidence="4">
        <text>UTP + H2O = UMP + diphosphate + H(+)</text>
        <dbReference type="Rhea" id="RHEA:29395"/>
        <dbReference type="ChEBI" id="CHEBI:15377"/>
        <dbReference type="ChEBI" id="CHEBI:15378"/>
        <dbReference type="ChEBI" id="CHEBI:33019"/>
        <dbReference type="ChEBI" id="CHEBI:46398"/>
        <dbReference type="ChEBI" id="CHEBI:57865"/>
        <dbReference type="EC" id="3.6.1.9"/>
    </reaction>
</comment>
<dbReference type="Pfam" id="PF02545">
    <property type="entry name" value="Maf"/>
    <property type="match status" value="1"/>
</dbReference>
<dbReference type="InterPro" id="IPR029001">
    <property type="entry name" value="ITPase-like_fam"/>
</dbReference>
<protein>
    <recommendedName>
        <fullName evidence="4">dTTP/UTP pyrophosphatase</fullName>
        <shortName evidence="4">dTTPase/UTPase</shortName>
        <ecNumber evidence="4">3.6.1.9</ecNumber>
    </recommendedName>
    <alternativeName>
        <fullName evidence="4">Nucleoside triphosphate pyrophosphatase</fullName>
    </alternativeName>
    <alternativeName>
        <fullName evidence="4">Nucleotide pyrophosphatase</fullName>
        <shortName evidence="4">Nucleotide PPase</shortName>
    </alternativeName>
</protein>
<dbReference type="GO" id="GO:0036221">
    <property type="term" value="F:UTP diphosphatase activity"/>
    <property type="evidence" value="ECO:0007669"/>
    <property type="project" value="RHEA"/>
</dbReference>
<feature type="site" description="Important for substrate specificity" evidence="4">
    <location>
        <position position="82"/>
    </location>
</feature>
<accession>A0A2W7I868</accession>
<evidence type="ECO:0000313" key="6">
    <source>
        <dbReference type="Proteomes" id="UP000249542"/>
    </source>
</evidence>
<dbReference type="SUPFAM" id="SSF52972">
    <property type="entry name" value="ITPase-like"/>
    <property type="match status" value="1"/>
</dbReference>
<evidence type="ECO:0000256" key="4">
    <source>
        <dbReference type="HAMAP-Rule" id="MF_00528"/>
    </source>
</evidence>
<sequence length="197" mass="22594">MEVNPLKEKLKNKNLILASGSPRRKQILEELGLSFSVEIRKVIETYPSHLSTPEVALYLAELKAEPFKNDLGEDDILITGDTIVCFEGEVLGKPRDRKEAYEMISTLSNNKHDVISSVCLKSKNKTAVFKDYTTVYFKELTKLEIDYYLDYYQPFDKAGAYGIQEWIGQIGINKIEGSYYTVMGMPIHLLYENLMKF</sequence>
<evidence type="ECO:0000256" key="1">
    <source>
        <dbReference type="ARBA" id="ARBA00001968"/>
    </source>
</evidence>
<feature type="site" description="Important for substrate specificity" evidence="4">
    <location>
        <position position="23"/>
    </location>
</feature>
<dbReference type="InterPro" id="IPR003697">
    <property type="entry name" value="Maf-like"/>
</dbReference>
<keyword evidence="4" id="KW-0963">Cytoplasm</keyword>
<keyword evidence="2 4" id="KW-0378">Hydrolase</keyword>
<name>A0A2W7I868_9FLAO</name>
<feature type="site" description="Important for substrate specificity" evidence="4">
    <location>
        <position position="164"/>
    </location>
</feature>
<comment type="function">
    <text evidence="4">Nucleoside triphosphate pyrophosphatase that hydrolyzes dTTP and UTP. May have a dual role in cell division arrest and in preventing the incorporation of modified nucleotides into cellular nucleic acids.</text>
</comment>
<comment type="caution">
    <text evidence="4">Lacks conserved residue(s) required for the propagation of feature annotation.</text>
</comment>
<dbReference type="PANTHER" id="PTHR43213">
    <property type="entry name" value="BIFUNCTIONAL DTTP/UTP PYROPHOSPHATASE/METHYLTRANSFERASE PROTEIN-RELATED"/>
    <property type="match status" value="1"/>
</dbReference>
<gene>
    <name evidence="5" type="ORF">LX95_00678</name>
</gene>
<keyword evidence="6" id="KW-1185">Reference proteome</keyword>
<dbReference type="NCBIfam" id="TIGR00172">
    <property type="entry name" value="maf"/>
    <property type="match status" value="1"/>
</dbReference>
<dbReference type="AlphaFoldDB" id="A0A2W7I868"/>